<feature type="compositionally biased region" description="Low complexity" evidence="1">
    <location>
        <begin position="1076"/>
        <end position="1086"/>
    </location>
</feature>
<feature type="compositionally biased region" description="Basic and acidic residues" evidence="1">
    <location>
        <begin position="990"/>
        <end position="999"/>
    </location>
</feature>
<dbReference type="GO" id="GO:1901259">
    <property type="term" value="P:chloroplast rRNA processing"/>
    <property type="evidence" value="ECO:0007669"/>
    <property type="project" value="TreeGrafter"/>
</dbReference>
<evidence type="ECO:0000313" key="2">
    <source>
        <dbReference type="EMBL" id="KAG2497560.1"/>
    </source>
</evidence>
<accession>A0A836C279</accession>
<feature type="compositionally biased region" description="Low complexity" evidence="1">
    <location>
        <begin position="1094"/>
        <end position="1117"/>
    </location>
</feature>
<feature type="region of interest" description="Disordered" evidence="1">
    <location>
        <begin position="497"/>
        <end position="530"/>
    </location>
</feature>
<feature type="compositionally biased region" description="Gly residues" evidence="1">
    <location>
        <begin position="1164"/>
        <end position="1181"/>
    </location>
</feature>
<dbReference type="Proteomes" id="UP000612055">
    <property type="component" value="Unassembled WGS sequence"/>
</dbReference>
<dbReference type="GO" id="GO:0035770">
    <property type="term" value="C:ribonucleoprotein granule"/>
    <property type="evidence" value="ECO:0007669"/>
    <property type="project" value="TreeGrafter"/>
</dbReference>
<feature type="compositionally biased region" description="Low complexity" evidence="1">
    <location>
        <begin position="1217"/>
        <end position="1234"/>
    </location>
</feature>
<feature type="compositionally biased region" description="Basic and acidic residues" evidence="1">
    <location>
        <begin position="1270"/>
        <end position="1279"/>
    </location>
</feature>
<dbReference type="GO" id="GO:0000963">
    <property type="term" value="P:mitochondrial RNA processing"/>
    <property type="evidence" value="ECO:0007669"/>
    <property type="project" value="TreeGrafter"/>
</dbReference>
<dbReference type="GO" id="GO:0044528">
    <property type="term" value="P:regulation of mitochondrial mRNA stability"/>
    <property type="evidence" value="ECO:0007669"/>
    <property type="project" value="TreeGrafter"/>
</dbReference>
<dbReference type="PANTHER" id="PTHR21228">
    <property type="entry name" value="FAST LEU-RICH DOMAIN-CONTAINING"/>
    <property type="match status" value="1"/>
</dbReference>
<evidence type="ECO:0000313" key="3">
    <source>
        <dbReference type="Proteomes" id="UP000612055"/>
    </source>
</evidence>
<name>A0A836C279_9CHLO</name>
<dbReference type="EMBL" id="JAEHOE010000013">
    <property type="protein sequence ID" value="KAG2497560.1"/>
    <property type="molecule type" value="Genomic_DNA"/>
</dbReference>
<dbReference type="InterPro" id="IPR050870">
    <property type="entry name" value="FAST_kinase"/>
</dbReference>
<dbReference type="GO" id="GO:0003723">
    <property type="term" value="F:RNA binding"/>
    <property type="evidence" value="ECO:0007669"/>
    <property type="project" value="TreeGrafter"/>
</dbReference>
<organism evidence="2 3">
    <name type="scientific">Edaphochlamys debaryana</name>
    <dbReference type="NCBI Taxonomy" id="47281"/>
    <lineage>
        <taxon>Eukaryota</taxon>
        <taxon>Viridiplantae</taxon>
        <taxon>Chlorophyta</taxon>
        <taxon>core chlorophytes</taxon>
        <taxon>Chlorophyceae</taxon>
        <taxon>CS clade</taxon>
        <taxon>Chlamydomonadales</taxon>
        <taxon>Chlamydomonadales incertae sedis</taxon>
        <taxon>Edaphochlamys</taxon>
    </lineage>
</organism>
<dbReference type="GO" id="GO:0009507">
    <property type="term" value="C:chloroplast"/>
    <property type="evidence" value="ECO:0007669"/>
    <property type="project" value="GOC"/>
</dbReference>
<feature type="region of interest" description="Disordered" evidence="1">
    <location>
        <begin position="1296"/>
        <end position="1315"/>
    </location>
</feature>
<feature type="region of interest" description="Disordered" evidence="1">
    <location>
        <begin position="1"/>
        <end position="183"/>
    </location>
</feature>
<comment type="caution">
    <text evidence="2">The sequence shown here is derived from an EMBL/GenBank/DDBJ whole genome shotgun (WGS) entry which is preliminary data.</text>
</comment>
<feature type="region of interest" description="Disordered" evidence="1">
    <location>
        <begin position="971"/>
        <end position="1003"/>
    </location>
</feature>
<feature type="compositionally biased region" description="Low complexity" evidence="1">
    <location>
        <begin position="18"/>
        <end position="35"/>
    </location>
</feature>
<feature type="region of interest" description="Disordered" evidence="1">
    <location>
        <begin position="285"/>
        <end position="309"/>
    </location>
</feature>
<feature type="region of interest" description="Disordered" evidence="1">
    <location>
        <begin position="1210"/>
        <end position="1282"/>
    </location>
</feature>
<dbReference type="GO" id="GO:0005759">
    <property type="term" value="C:mitochondrial matrix"/>
    <property type="evidence" value="ECO:0007669"/>
    <property type="project" value="TreeGrafter"/>
</dbReference>
<dbReference type="OrthoDB" id="549993at2759"/>
<evidence type="ECO:0000256" key="1">
    <source>
        <dbReference type="SAM" id="MobiDB-lite"/>
    </source>
</evidence>
<proteinExistence type="predicted"/>
<feature type="region of interest" description="Disordered" evidence="1">
    <location>
        <begin position="1156"/>
        <end position="1187"/>
    </location>
</feature>
<gene>
    <name evidence="2" type="ORF">HYH03_004306</name>
</gene>
<reference evidence="2" key="1">
    <citation type="journal article" date="2020" name="bioRxiv">
        <title>Comparative genomics of Chlamydomonas.</title>
        <authorList>
            <person name="Craig R.J."/>
            <person name="Hasan A.R."/>
            <person name="Ness R.W."/>
            <person name="Keightley P.D."/>
        </authorList>
    </citation>
    <scope>NUCLEOTIDE SEQUENCE</scope>
    <source>
        <strain evidence="2">CCAP 11/70</strain>
    </source>
</reference>
<sequence>MSAGHGHHHPPTDILSGSWASPSDPVDASASSLDPQLDPSQHRRRALPPQPRPAAPAPAVQGTCQTQPPDGRAGLCRPPEASATASGTPAPYVHGGTGRTRVSLRPEPDPDSALHGSGPGPPAPGSVQDQSSGALLLPPLPAPAGPSRPAHGLLPACSQEGLPPVAVEGEGHGPAFGGYDEGPAAVPAPTLRLRQPLPALRLGLEGGPRAEGDACGCGQRPLDGIDTTAAGAASDPRRGRISVRLLPVWEGQRWTQPTAPLRPCAAQQAGAQPSSLSWAASDVADTGLVGTEPPPAFEEPGRGGEQVPGHERGEALAAAGLLCSAQGTAAVFGQAAGDAAGVQAPSGRQPAVPAVLLPSPTAAAVAAAAGALARVGGAPRGRGSAGAGGGTTFVRAPGAAEGGGGGGGRGLGAGGDEAARILMAVIMRCRNWRQLQALLHEYGSTAVNAFHVAAALKCLSRMQLPAPEGGGGEVQAFLSELEATFRQLLTASWAQARTAPPAPPGGPRSGGMGQPHGPRGPGVAAEPSRPQLGPRQLANCLAALAQLRDGGWRLAEDRWLLHLAAAAAARWRLETFPPQELTTLLYAVAKLGHRPSPRWLEGACEAVAAAASTRRLSPRQLATCLWALAVMRWRPSPAFLAAWLAASYEAMPYFSPYDVSQSLWALASLYSGGEGIAAGESMSTSPGAAKATAARLPPHWVAAALGRCRQVLRPGRCAPQDVALAMWGVARLGLAAPPGWAEGVAAALLAAAPTALEACRPVDVGLLMWALAALRARPPPTHMARLLRAAARLGAAGRLAEQDMANVLGALGSLRYQPPPHVLRALGRRLAQLLTADGGGEVAAAAVQGRRAHVAGPAAAQARPPPLAPPGPQLIATALWACVRLQLDPGSRLMGLMVAAARRRAAAFGPHSAALMLYGIARATQLGWLAPAEGDAGVDGAGLRRPAAPPLAPLLEAALQRMAGVELGAPAADADGGPPTGTRAATEAAVGREQERGGEGEACPPRSLPVMLWSLAALSFQPGEEAMRGLLVHSVEVLPRLSAREAGVVAASLAALRYRPPPLWLERMERLLDQHAAQAPAQAQAQGGWGGGARPTAATPGAAAARGPAAAGLGPAGPWAPPRSPRRWEAAATEPGARAADLQAPARARVSVFAQPRGAAHAGPQGGQQLGAAAAGGGVGADAGPRSEPEVGLAEAVALLRAALARLRRKAADPEQGQRQGQAGRRGPAAARAQRQARKRGGAAGGAESPRRGGVRQDAAPGAVRGGGGRSRERAERLVLRVGKTRAGRPRLALSRRAAQGRGTGQAGCVQGGGGELLARQGDGEAAGWRPSLGELAGGEARAWAERRASYVRAEDQEAREVAVVAAGASASAHSGLDHWFR</sequence>
<feature type="compositionally biased region" description="Low complexity" evidence="1">
    <location>
        <begin position="971"/>
        <end position="982"/>
    </location>
</feature>
<feature type="compositionally biased region" description="Gly residues" evidence="1">
    <location>
        <begin position="1302"/>
        <end position="1315"/>
    </location>
</feature>
<protein>
    <submittedName>
        <fullName evidence="2">Uncharacterized protein</fullName>
    </submittedName>
</protein>
<feature type="region of interest" description="Disordered" evidence="1">
    <location>
        <begin position="1076"/>
        <end position="1144"/>
    </location>
</feature>
<dbReference type="PANTHER" id="PTHR21228:SF40">
    <property type="entry name" value="LD45607P"/>
    <property type="match status" value="1"/>
</dbReference>
<feature type="compositionally biased region" description="Low complexity" evidence="1">
    <location>
        <begin position="1130"/>
        <end position="1144"/>
    </location>
</feature>
<keyword evidence="3" id="KW-1185">Reference proteome</keyword>